<dbReference type="Proteomes" id="UP001202052">
    <property type="component" value="Unassembled WGS sequence"/>
</dbReference>
<evidence type="ECO:0000259" key="5">
    <source>
        <dbReference type="SMART" id="SM00530"/>
    </source>
</evidence>
<dbReference type="PROSITE" id="PS50294">
    <property type="entry name" value="WD_REPEATS_REGION"/>
    <property type="match status" value="13"/>
</dbReference>
<evidence type="ECO:0000313" key="7">
    <source>
        <dbReference type="Proteomes" id="UP001202052"/>
    </source>
</evidence>
<feature type="region of interest" description="Disordered" evidence="4">
    <location>
        <begin position="1004"/>
        <end position="1030"/>
    </location>
</feature>
<dbReference type="PRINTS" id="PR00320">
    <property type="entry name" value="GPROTEINBRPT"/>
</dbReference>
<feature type="repeat" description="WD" evidence="3">
    <location>
        <begin position="878"/>
        <end position="911"/>
    </location>
</feature>
<dbReference type="Gene3D" id="2.130.10.10">
    <property type="entry name" value="YVTN repeat-like/Quinoprotein amine dehydrogenase"/>
    <property type="match status" value="6"/>
</dbReference>
<keyword evidence="7" id="KW-1185">Reference proteome</keyword>
<dbReference type="CDD" id="cd00200">
    <property type="entry name" value="WD40"/>
    <property type="match status" value="2"/>
</dbReference>
<dbReference type="InterPro" id="IPR011047">
    <property type="entry name" value="Quinoprotein_ADH-like_sf"/>
</dbReference>
<comment type="caution">
    <text evidence="6">The sequence shown here is derived from an EMBL/GenBank/DDBJ whole genome shotgun (WGS) entry which is preliminary data.</text>
</comment>
<proteinExistence type="predicted"/>
<organism evidence="6 7">
    <name type="scientific">Streptomyces lavenduligriseus</name>
    <dbReference type="NCBI Taxonomy" id="67315"/>
    <lineage>
        <taxon>Bacteria</taxon>
        <taxon>Bacillati</taxon>
        <taxon>Actinomycetota</taxon>
        <taxon>Actinomycetes</taxon>
        <taxon>Kitasatosporales</taxon>
        <taxon>Streptomycetaceae</taxon>
        <taxon>Streptomyces</taxon>
    </lineage>
</organism>
<dbReference type="PROSITE" id="PS00678">
    <property type="entry name" value="WD_REPEATS_1"/>
    <property type="match status" value="12"/>
</dbReference>
<sequence length="1261" mass="135080">MGRREAPLDPNAGPVERFAFELRKLRQEAGGPTYRQMAAGAGYSVATLSQAAAGRQLPSLAVTLAYVRACGGDPRDWEARWREAAGQEAEQRAATDDAVPPYRGLARFEPQDADVFFGRDALVGRLSELCLARRLTAVLGPSGSGKSSLLRAGLIPRLRDPAGPLPRPAAVRVLTPGRRPLTTHRDRLARAAGADGDTWLIVDQFEELYTLCADPAERDAFTDRLLTALAPDSRLRVVIAVRADFLGRCTEHPRLTAALQDATVLVGPMTRDELRQAITGPATAAGLIVERPLTARVLDDVEGEPGGLPLMSHALLETWRHRRNRSLTQAAYEEAGGLHGAIARTAEEVYADLTPAQADLARRILLRLVAPGGDGAPDTRRPVDRTELDGAGPAGETRFVVERLVRARLLTAQGGTGGTEEGGGTVELAHEALITAWPRLRDWIDSERDRLRVHRHLTEAARAWRAAGHDTALLYRGSRLARAEETFPAPGGSLTPDELAFLAASARQRRQAVRLRRTVTALLAVLAILASTAAVAAFRQRAAAQAERNTAVFNRITAEADGARPTQTSLAAQLDLTAYRLRPTPDLYTRLVADGATALSRPLTGHTDIVASAVYSPDGRILATASYDRTVRLWDVRDTTRPAPLGRPLTGHTDAVTAAAFSPDGRLLATGGADRTIRLWDLTDRSRPATAGPPLTGYEAAVNSLAFGPDGHTLAGASDDHTVRLWDVTDRHRPRALGRPLTGHTDEVNSVAWTSDGHTVVSAGVDGTARLWDVTDPRQPVRRGRITVNTAGVYQAALSPDGHTLATAGNDALVRLWDITDPRRPKALGSPLTGHTAAVWSVAFSPDGATLASAGYDDTLRLWDVADPRYPVPLGEPLTDHSDGVWSVRFAPDGRTLASAGYDHTARLWNLPATVLPGHGGALSATAWSPDGRLLVTVDNNGVRAWDTTRPDRPRALGDRLTGSAGPLRALAFLPAGRVLAGAGDDGTLRLWDLADPWRPRLLARPATPGRKPVGAVASGPDGRTLATGDEDGTITLWDVTDPRHPLRRGDPLTGHRGKITAVAFSPDGRTLASASEDDTVRLWRLADGPPRPLGKPLTGHTNWVTALAFSPDGRALATAGVDRAIVLWNVTAADHPVRHGGPLTGHRDWVTAVAFSPDGRTLASGGYDRTVRLWDVADRSRPTALGRPLTGHTDAVVSVAFSPDGHTLASAGWDTTTRLWELRQGRDTARICAATGQGLTRSLWRRHVGQLPFDPPCSKR</sequence>
<dbReference type="SMART" id="SM00530">
    <property type="entry name" value="HTH_XRE"/>
    <property type="match status" value="1"/>
</dbReference>
<dbReference type="Pfam" id="PF00400">
    <property type="entry name" value="WD40"/>
    <property type="match status" value="14"/>
</dbReference>
<dbReference type="SUPFAM" id="SSF50978">
    <property type="entry name" value="WD40 repeat-like"/>
    <property type="match status" value="1"/>
</dbReference>
<feature type="domain" description="HTH cro/C1-type" evidence="5">
    <location>
        <begin position="21"/>
        <end position="77"/>
    </location>
</feature>
<evidence type="ECO:0000256" key="3">
    <source>
        <dbReference type="PROSITE-ProRule" id="PRU00221"/>
    </source>
</evidence>
<dbReference type="CDD" id="cd00093">
    <property type="entry name" value="HTH_XRE"/>
    <property type="match status" value="1"/>
</dbReference>
<evidence type="ECO:0000256" key="2">
    <source>
        <dbReference type="ARBA" id="ARBA00022737"/>
    </source>
</evidence>
<feature type="repeat" description="WD" evidence="3">
    <location>
        <begin position="961"/>
        <end position="994"/>
    </location>
</feature>
<gene>
    <name evidence="6" type="ORF">M4438_12610</name>
</gene>
<protein>
    <submittedName>
        <fullName evidence="6">WD40 repeat domain-containing protein</fullName>
    </submittedName>
</protein>
<dbReference type="InterPro" id="IPR036322">
    <property type="entry name" value="WD40_repeat_dom_sf"/>
</dbReference>
<evidence type="ECO:0000256" key="1">
    <source>
        <dbReference type="ARBA" id="ARBA00022574"/>
    </source>
</evidence>
<dbReference type="InterPro" id="IPR001680">
    <property type="entry name" value="WD40_rpt"/>
</dbReference>
<name>A0ABT0NSC5_9ACTN</name>
<feature type="repeat" description="WD" evidence="3">
    <location>
        <begin position="786"/>
        <end position="827"/>
    </location>
</feature>
<feature type="repeat" description="WD" evidence="3">
    <location>
        <begin position="603"/>
        <end position="644"/>
    </location>
</feature>
<dbReference type="InterPro" id="IPR015943">
    <property type="entry name" value="WD40/YVTN_repeat-like_dom_sf"/>
</dbReference>
<feature type="repeat" description="WD" evidence="3">
    <location>
        <begin position="695"/>
        <end position="736"/>
    </location>
</feature>
<accession>A0ABT0NSC5</accession>
<evidence type="ECO:0000313" key="6">
    <source>
        <dbReference type="EMBL" id="MCL3994355.1"/>
    </source>
</evidence>
<dbReference type="EMBL" id="JAMCCK010000018">
    <property type="protein sequence ID" value="MCL3994355.1"/>
    <property type="molecule type" value="Genomic_DNA"/>
</dbReference>
<keyword evidence="2" id="KW-0677">Repeat</keyword>
<dbReference type="Pfam" id="PF20703">
    <property type="entry name" value="nSTAND1"/>
    <property type="match status" value="1"/>
</dbReference>
<dbReference type="PROSITE" id="PS50082">
    <property type="entry name" value="WD_REPEATS_2"/>
    <property type="match status" value="14"/>
</dbReference>
<feature type="repeat" description="WD" evidence="3">
    <location>
        <begin position="832"/>
        <end position="865"/>
    </location>
</feature>
<dbReference type="SMART" id="SM00320">
    <property type="entry name" value="WD40"/>
    <property type="match status" value="14"/>
</dbReference>
<feature type="repeat" description="WD" evidence="3">
    <location>
        <begin position="916"/>
        <end position="956"/>
    </location>
</feature>
<keyword evidence="1 3" id="KW-0853">WD repeat</keyword>
<dbReference type="PANTHER" id="PTHR19879">
    <property type="entry name" value="TRANSCRIPTION INITIATION FACTOR TFIID"/>
    <property type="match status" value="1"/>
</dbReference>
<feature type="repeat" description="WD" evidence="3">
    <location>
        <begin position="649"/>
        <end position="690"/>
    </location>
</feature>
<feature type="repeat" description="WD" evidence="3">
    <location>
        <begin position="1098"/>
        <end position="1139"/>
    </location>
</feature>
<dbReference type="InterPro" id="IPR049052">
    <property type="entry name" value="nSTAND1"/>
</dbReference>
<dbReference type="InterPro" id="IPR001387">
    <property type="entry name" value="Cro/C1-type_HTH"/>
</dbReference>
<dbReference type="SUPFAM" id="SSF50998">
    <property type="entry name" value="Quinoprotein alcohol dehydrogenase-like"/>
    <property type="match status" value="1"/>
</dbReference>
<dbReference type="InterPro" id="IPR027417">
    <property type="entry name" value="P-loop_NTPase"/>
</dbReference>
<feature type="repeat" description="WD" evidence="3">
    <location>
        <begin position="1190"/>
        <end position="1231"/>
    </location>
</feature>
<evidence type="ECO:0000256" key="4">
    <source>
        <dbReference type="SAM" id="MobiDB-lite"/>
    </source>
</evidence>
<feature type="repeat" description="WD" evidence="3">
    <location>
        <begin position="741"/>
        <end position="782"/>
    </location>
</feature>
<dbReference type="PANTHER" id="PTHR19879:SF9">
    <property type="entry name" value="TRANSCRIPTION INITIATION FACTOR TFIID SUBUNIT 5"/>
    <property type="match status" value="1"/>
</dbReference>
<feature type="repeat" description="WD" evidence="3">
    <location>
        <begin position="1053"/>
        <end position="1086"/>
    </location>
</feature>
<feature type="repeat" description="WD" evidence="3">
    <location>
        <begin position="1144"/>
        <end position="1185"/>
    </location>
</feature>
<reference evidence="6 7" key="1">
    <citation type="submission" date="2022-05" db="EMBL/GenBank/DDBJ databases">
        <title>Genome Resource of Streptomyces lavenduligriseus GA1-1, a Strain with Broad-Spectrum Antifungal Activity against Phytopathogenic Fungi.</title>
        <authorList>
            <person name="Qi D."/>
        </authorList>
    </citation>
    <scope>NUCLEOTIDE SEQUENCE [LARGE SCALE GENOMIC DNA]</scope>
    <source>
        <strain evidence="6 7">GA1-1</strain>
    </source>
</reference>
<dbReference type="InterPro" id="IPR020472">
    <property type="entry name" value="WD40_PAC1"/>
</dbReference>
<dbReference type="InterPro" id="IPR019775">
    <property type="entry name" value="WD40_repeat_CS"/>
</dbReference>
<dbReference type="SUPFAM" id="SSF52540">
    <property type="entry name" value="P-loop containing nucleoside triphosphate hydrolases"/>
    <property type="match status" value="1"/>
</dbReference>
<dbReference type="RefSeq" id="WP_249459212.1">
    <property type="nucleotide sequence ID" value="NZ_JAMCCK010000018.1"/>
</dbReference>
<feature type="repeat" description="WD" evidence="3">
    <location>
        <begin position="1007"/>
        <end position="1040"/>
    </location>
</feature>